<name>A0A1H3TFT6_9MICO</name>
<evidence type="ECO:0000313" key="2">
    <source>
        <dbReference type="Proteomes" id="UP000198891"/>
    </source>
</evidence>
<dbReference type="STRING" id="381665.SAMN05216554_4189"/>
<gene>
    <name evidence="1" type="ORF">SAMN05216554_4189</name>
</gene>
<evidence type="ECO:0008006" key="3">
    <source>
        <dbReference type="Google" id="ProtNLM"/>
    </source>
</evidence>
<keyword evidence="2" id="KW-1185">Reference proteome</keyword>
<organism evidence="1 2">
    <name type="scientific">Herbiconiux ginsengi</name>
    <dbReference type="NCBI Taxonomy" id="381665"/>
    <lineage>
        <taxon>Bacteria</taxon>
        <taxon>Bacillati</taxon>
        <taxon>Actinomycetota</taxon>
        <taxon>Actinomycetes</taxon>
        <taxon>Micrococcales</taxon>
        <taxon>Microbacteriaceae</taxon>
        <taxon>Herbiconiux</taxon>
    </lineage>
</organism>
<reference evidence="1 2" key="1">
    <citation type="submission" date="2016-10" db="EMBL/GenBank/DDBJ databases">
        <authorList>
            <person name="de Groot N.N."/>
        </authorList>
    </citation>
    <scope>NUCLEOTIDE SEQUENCE [LARGE SCALE GENOMIC DNA]</scope>
    <source>
        <strain evidence="1 2">CGMCC 4.3491</strain>
    </source>
</reference>
<dbReference type="RefSeq" id="WP_092557492.1">
    <property type="nucleotide sequence ID" value="NZ_FNPZ01000005.1"/>
</dbReference>
<evidence type="ECO:0000313" key="1">
    <source>
        <dbReference type="EMBL" id="SDZ49114.1"/>
    </source>
</evidence>
<sequence length="107" mass="12082">MPKNYYVVHSNPVEGREDEYNDWYTNQHLKDVIAVPGFVSAQRYIASDVNEDAPFRYMALYELEGDATEALARMSEAVAQGMVLSDSLHTTFSAVVYDELTPLITND</sequence>
<dbReference type="SUPFAM" id="SSF54909">
    <property type="entry name" value="Dimeric alpha+beta barrel"/>
    <property type="match status" value="1"/>
</dbReference>
<dbReference type="Proteomes" id="UP000198891">
    <property type="component" value="Unassembled WGS sequence"/>
</dbReference>
<proteinExistence type="predicted"/>
<protein>
    <recommendedName>
        <fullName evidence="3">EthD domain-containing protein</fullName>
    </recommendedName>
</protein>
<dbReference type="EMBL" id="FNPZ01000005">
    <property type="protein sequence ID" value="SDZ49114.1"/>
    <property type="molecule type" value="Genomic_DNA"/>
</dbReference>
<dbReference type="AlphaFoldDB" id="A0A1H3TFT6"/>
<dbReference type="InterPro" id="IPR011008">
    <property type="entry name" value="Dimeric_a/b-barrel"/>
</dbReference>
<accession>A0A1H3TFT6</accession>
<dbReference type="OrthoDB" id="3481501at2"/>